<evidence type="ECO:0000256" key="1">
    <source>
        <dbReference type="ARBA" id="ARBA00022679"/>
    </source>
</evidence>
<dbReference type="OrthoDB" id="10252354at2759"/>
<dbReference type="PROSITE" id="PS50011">
    <property type="entry name" value="PROTEIN_KINASE_DOM"/>
    <property type="match status" value="1"/>
</dbReference>
<dbReference type="Gene3D" id="3.30.200.20">
    <property type="entry name" value="Phosphorylase Kinase, domain 1"/>
    <property type="match status" value="1"/>
</dbReference>
<dbReference type="InterPro" id="IPR011009">
    <property type="entry name" value="Kinase-like_dom_sf"/>
</dbReference>
<dbReference type="GO" id="GO:0030447">
    <property type="term" value="P:filamentous growth"/>
    <property type="evidence" value="ECO:0007669"/>
    <property type="project" value="UniProtKB-ARBA"/>
</dbReference>
<dbReference type="PROSITE" id="PS00108">
    <property type="entry name" value="PROTEIN_KINASE_ST"/>
    <property type="match status" value="1"/>
</dbReference>
<evidence type="ECO:0000256" key="2">
    <source>
        <dbReference type="ARBA" id="ARBA00022741"/>
    </source>
</evidence>
<evidence type="ECO:0000256" key="4">
    <source>
        <dbReference type="ARBA" id="ARBA00022840"/>
    </source>
</evidence>
<dbReference type="STRING" id="984486.A0A1E3QIU6"/>
<keyword evidence="3" id="KW-0418">Kinase</keyword>
<comment type="similarity">
    <text evidence="5">Belongs to the protein kinase superfamily. STE Ser/Thr protein kinase family. MAP kinase kinase subfamily.</text>
</comment>
<dbReference type="Gene3D" id="1.10.510.10">
    <property type="entry name" value="Transferase(Phosphotransferase) domain 1"/>
    <property type="match status" value="1"/>
</dbReference>
<gene>
    <name evidence="10" type="ORF">BABINDRAFT_163360</name>
</gene>
<name>A0A1E3QIU6_9ASCO</name>
<keyword evidence="11" id="KW-1185">Reference proteome</keyword>
<dbReference type="GeneID" id="30147718"/>
<evidence type="ECO:0000256" key="5">
    <source>
        <dbReference type="ARBA" id="ARBA00038035"/>
    </source>
</evidence>
<dbReference type="InterPro" id="IPR000719">
    <property type="entry name" value="Prot_kinase_dom"/>
</dbReference>
<dbReference type="PANTHER" id="PTHR47448:SF5">
    <property type="entry name" value="MITOGEN-ACTIVATED PROTEIN KINASE KINAE MKK2"/>
    <property type="match status" value="1"/>
</dbReference>
<dbReference type="RefSeq" id="XP_018982971.1">
    <property type="nucleotide sequence ID" value="XM_019129865.1"/>
</dbReference>
<feature type="compositionally biased region" description="Polar residues" evidence="8">
    <location>
        <begin position="66"/>
        <end position="88"/>
    </location>
</feature>
<dbReference type="GO" id="GO:0005737">
    <property type="term" value="C:cytoplasm"/>
    <property type="evidence" value="ECO:0007669"/>
    <property type="project" value="EnsemblFungi"/>
</dbReference>
<evidence type="ECO:0000259" key="9">
    <source>
        <dbReference type="PROSITE" id="PS50011"/>
    </source>
</evidence>
<evidence type="ECO:0000256" key="3">
    <source>
        <dbReference type="ARBA" id="ARBA00022777"/>
    </source>
</evidence>
<dbReference type="Pfam" id="PF00069">
    <property type="entry name" value="Pkinase"/>
    <property type="match status" value="1"/>
</dbReference>
<evidence type="ECO:0000256" key="6">
    <source>
        <dbReference type="PROSITE-ProRule" id="PRU10141"/>
    </source>
</evidence>
<accession>A0A1E3QIU6</accession>
<dbReference type="GO" id="GO:0000935">
    <property type="term" value="C:division septum"/>
    <property type="evidence" value="ECO:0007669"/>
    <property type="project" value="EnsemblFungi"/>
</dbReference>
<evidence type="ECO:0000256" key="7">
    <source>
        <dbReference type="RuleBase" id="RU000304"/>
    </source>
</evidence>
<feature type="region of interest" description="Disordered" evidence="8">
    <location>
        <begin position="1"/>
        <end position="95"/>
    </location>
</feature>
<sequence length="430" mass="47601">MTSPFGNIRPDTSGKPKLPPLSTALPTLFPSGKARPRPKPLLTLNFQNISPAPASPAFRAHPVHARQTSDSSLSGENASPNLTPPTSSSDEKNYTYHDNLKTYPLGLLLALSSQSLFPLAPDVEGLDEEGWRRVAQTGAILDLGTLGEGAGGAVSRCKLRHGSLIFALKTIVATDPSTQRQIVRELQFNKTCHSPHIVRYYGTFINERDSVICIAMEYMGGRSLDAIYKRVKEFGGRIGEKVLGKIAISVLEGLSYLHDRKIIHRDIKPQNILLNDSGEVKLCDFGVSGEVVNSLASTFTGTSYYMAPERIEGKQYTVTSDVWSLGVTLLEVAQGRFPYFEKAEDDSDKTIPLMPLELLTAIMEFTPRLEDEAEIKWSRLFKSFIAYCLEKNPAKRASPKQMLLSHPWVAGQRAKEVDMAKFVRRCWETG</sequence>
<dbReference type="Proteomes" id="UP000094336">
    <property type="component" value="Unassembled WGS sequence"/>
</dbReference>
<evidence type="ECO:0000313" key="10">
    <source>
        <dbReference type="EMBL" id="ODQ77643.1"/>
    </source>
</evidence>
<dbReference type="InterPro" id="IPR017441">
    <property type="entry name" value="Protein_kinase_ATP_BS"/>
</dbReference>
<dbReference type="GO" id="GO:0004674">
    <property type="term" value="F:protein serine/threonine kinase activity"/>
    <property type="evidence" value="ECO:0007669"/>
    <property type="project" value="UniProtKB-KW"/>
</dbReference>
<feature type="binding site" evidence="6">
    <location>
        <position position="169"/>
    </location>
    <ligand>
        <name>ATP</name>
        <dbReference type="ChEBI" id="CHEBI:30616"/>
    </ligand>
</feature>
<keyword evidence="1" id="KW-0808">Transferase</keyword>
<dbReference type="EMBL" id="KV454439">
    <property type="protein sequence ID" value="ODQ77643.1"/>
    <property type="molecule type" value="Genomic_DNA"/>
</dbReference>
<keyword evidence="7" id="KW-0723">Serine/threonine-protein kinase</keyword>
<feature type="domain" description="Protein kinase" evidence="9">
    <location>
        <begin position="140"/>
        <end position="409"/>
    </location>
</feature>
<protein>
    <recommendedName>
        <fullName evidence="9">Protein kinase domain-containing protein</fullName>
    </recommendedName>
</protein>
<proteinExistence type="inferred from homology"/>
<dbReference type="PANTHER" id="PTHR47448">
    <property type="entry name" value="DUAL SPECIFICITY MITOGEN-ACTIVATED PROTEIN KINASE KINASE DSOR1-LIKE PROTEIN"/>
    <property type="match status" value="1"/>
</dbReference>
<evidence type="ECO:0000313" key="11">
    <source>
        <dbReference type="Proteomes" id="UP000094336"/>
    </source>
</evidence>
<organism evidence="10 11">
    <name type="scientific">Babjeviella inositovora NRRL Y-12698</name>
    <dbReference type="NCBI Taxonomy" id="984486"/>
    <lineage>
        <taxon>Eukaryota</taxon>
        <taxon>Fungi</taxon>
        <taxon>Dikarya</taxon>
        <taxon>Ascomycota</taxon>
        <taxon>Saccharomycotina</taxon>
        <taxon>Pichiomycetes</taxon>
        <taxon>Serinales incertae sedis</taxon>
        <taxon>Babjeviella</taxon>
    </lineage>
</organism>
<dbReference type="InterPro" id="IPR050915">
    <property type="entry name" value="MAP_kinase_kinase"/>
</dbReference>
<dbReference type="FunFam" id="1.10.510.10:FF:000263">
    <property type="entry name" value="MAP kinase skh1/pek1"/>
    <property type="match status" value="1"/>
</dbReference>
<dbReference type="SUPFAM" id="SSF56112">
    <property type="entry name" value="Protein kinase-like (PK-like)"/>
    <property type="match status" value="1"/>
</dbReference>
<dbReference type="GO" id="GO:0050850">
    <property type="term" value="P:positive regulation of calcium-mediated signaling"/>
    <property type="evidence" value="ECO:0007669"/>
    <property type="project" value="EnsemblFungi"/>
</dbReference>
<dbReference type="SMART" id="SM00220">
    <property type="entry name" value="S_TKc"/>
    <property type="match status" value="1"/>
</dbReference>
<dbReference type="PROSITE" id="PS00107">
    <property type="entry name" value="PROTEIN_KINASE_ATP"/>
    <property type="match status" value="1"/>
</dbReference>
<dbReference type="InterPro" id="IPR008271">
    <property type="entry name" value="Ser/Thr_kinase_AS"/>
</dbReference>
<dbReference type="AlphaFoldDB" id="A0A1E3QIU6"/>
<reference evidence="11" key="1">
    <citation type="submission" date="2016-05" db="EMBL/GenBank/DDBJ databases">
        <title>Comparative genomics of biotechnologically important yeasts.</title>
        <authorList>
            <consortium name="DOE Joint Genome Institute"/>
            <person name="Riley R."/>
            <person name="Haridas S."/>
            <person name="Wolfe K.H."/>
            <person name="Lopes M.R."/>
            <person name="Hittinger C.T."/>
            <person name="Goker M."/>
            <person name="Salamov A."/>
            <person name="Wisecaver J."/>
            <person name="Long T.M."/>
            <person name="Aerts A.L."/>
            <person name="Barry K."/>
            <person name="Choi C."/>
            <person name="Clum A."/>
            <person name="Coughlan A.Y."/>
            <person name="Deshpande S."/>
            <person name="Douglass A.P."/>
            <person name="Hanson S.J."/>
            <person name="Klenk H.-P."/>
            <person name="Labutti K."/>
            <person name="Lapidus A."/>
            <person name="Lindquist E."/>
            <person name="Lipzen A."/>
            <person name="Meier-Kolthoff J.P."/>
            <person name="Ohm R.A."/>
            <person name="Otillar R.P."/>
            <person name="Pangilinan J."/>
            <person name="Peng Y."/>
            <person name="Rokas A."/>
            <person name="Rosa C.A."/>
            <person name="Scheuner C."/>
            <person name="Sibirny A.A."/>
            <person name="Slot J.C."/>
            <person name="Stielow J.B."/>
            <person name="Sun H."/>
            <person name="Kurtzman C.P."/>
            <person name="Blackwell M."/>
            <person name="Grigoriev I.V."/>
            <person name="Jeffries T.W."/>
        </authorList>
    </citation>
    <scope>NUCLEOTIDE SEQUENCE [LARGE SCALE GENOMIC DNA]</scope>
    <source>
        <strain evidence="11">NRRL Y-12698</strain>
    </source>
</reference>
<dbReference type="GO" id="GO:0000196">
    <property type="term" value="P:cell integrity MAPK cascade"/>
    <property type="evidence" value="ECO:0007669"/>
    <property type="project" value="EnsemblFungi"/>
</dbReference>
<dbReference type="GO" id="GO:0004708">
    <property type="term" value="F:MAP kinase kinase activity"/>
    <property type="evidence" value="ECO:0007669"/>
    <property type="project" value="EnsemblFungi"/>
</dbReference>
<evidence type="ECO:0000256" key="8">
    <source>
        <dbReference type="SAM" id="MobiDB-lite"/>
    </source>
</evidence>
<keyword evidence="2 6" id="KW-0547">Nucleotide-binding</keyword>
<keyword evidence="4 6" id="KW-0067">ATP-binding</keyword>
<dbReference type="GO" id="GO:0005524">
    <property type="term" value="F:ATP binding"/>
    <property type="evidence" value="ECO:0007669"/>
    <property type="project" value="UniProtKB-UniRule"/>
</dbReference>